<protein>
    <submittedName>
        <fullName evidence="1">Uncharacterized protein</fullName>
    </submittedName>
</protein>
<organism evidence="1 2">
    <name type="scientific">Macroventuria anomochaeta</name>
    <dbReference type="NCBI Taxonomy" id="301207"/>
    <lineage>
        <taxon>Eukaryota</taxon>
        <taxon>Fungi</taxon>
        <taxon>Dikarya</taxon>
        <taxon>Ascomycota</taxon>
        <taxon>Pezizomycotina</taxon>
        <taxon>Dothideomycetes</taxon>
        <taxon>Pleosporomycetidae</taxon>
        <taxon>Pleosporales</taxon>
        <taxon>Pleosporineae</taxon>
        <taxon>Didymellaceae</taxon>
        <taxon>Macroventuria</taxon>
    </lineage>
</organism>
<reference evidence="1" key="1">
    <citation type="journal article" date="2020" name="Stud. Mycol.">
        <title>101 Dothideomycetes genomes: a test case for predicting lifestyles and emergence of pathogens.</title>
        <authorList>
            <person name="Haridas S."/>
            <person name="Albert R."/>
            <person name="Binder M."/>
            <person name="Bloem J."/>
            <person name="Labutti K."/>
            <person name="Salamov A."/>
            <person name="Andreopoulos B."/>
            <person name="Baker S."/>
            <person name="Barry K."/>
            <person name="Bills G."/>
            <person name="Bluhm B."/>
            <person name="Cannon C."/>
            <person name="Castanera R."/>
            <person name="Culley D."/>
            <person name="Daum C."/>
            <person name="Ezra D."/>
            <person name="Gonzalez J."/>
            <person name="Henrissat B."/>
            <person name="Kuo A."/>
            <person name="Liang C."/>
            <person name="Lipzen A."/>
            <person name="Lutzoni F."/>
            <person name="Magnuson J."/>
            <person name="Mondo S."/>
            <person name="Nolan M."/>
            <person name="Ohm R."/>
            <person name="Pangilinan J."/>
            <person name="Park H.-J."/>
            <person name="Ramirez L."/>
            <person name="Alfaro M."/>
            <person name="Sun H."/>
            <person name="Tritt A."/>
            <person name="Yoshinaga Y."/>
            <person name="Zwiers L.-H."/>
            <person name="Turgeon B."/>
            <person name="Goodwin S."/>
            <person name="Spatafora J."/>
            <person name="Crous P."/>
            <person name="Grigoriev I."/>
        </authorList>
    </citation>
    <scope>NUCLEOTIDE SEQUENCE</scope>
    <source>
        <strain evidence="1">CBS 525.71</strain>
    </source>
</reference>
<sequence length="202" mass="22105">MNQVSTSMLPHLKCVRLLISSLPPDCLRAATVTARRRSEVLHVIFLLLTPQHYFLFIPAVHQHHVRPRKTYQLTDLRLRGSETFYLTSCNGIICSAPRSVQIACSSSAATRHGRLAFHAAIREHHRSAGSQNNSHHGNEMSGTALTGTRCTTPRHSRSGCWCAGSLAPAERSSELLKTCSTSDLSPLQPHVQGSSATTGGFR</sequence>
<comment type="caution">
    <text evidence="1">The sequence shown here is derived from an EMBL/GenBank/DDBJ whole genome shotgun (WGS) entry which is preliminary data.</text>
</comment>
<evidence type="ECO:0000313" key="1">
    <source>
        <dbReference type="EMBL" id="KAF2623490.1"/>
    </source>
</evidence>
<dbReference type="EMBL" id="MU006736">
    <property type="protein sequence ID" value="KAF2623490.1"/>
    <property type="molecule type" value="Genomic_DNA"/>
</dbReference>
<gene>
    <name evidence="1" type="ORF">BU25DRAFT_174874</name>
</gene>
<accession>A0ACB6RNG7</accession>
<name>A0ACB6RNG7_9PLEO</name>
<evidence type="ECO:0000313" key="2">
    <source>
        <dbReference type="Proteomes" id="UP000799754"/>
    </source>
</evidence>
<dbReference type="Proteomes" id="UP000799754">
    <property type="component" value="Unassembled WGS sequence"/>
</dbReference>
<proteinExistence type="predicted"/>
<keyword evidence="2" id="KW-1185">Reference proteome</keyword>